<comment type="caution">
    <text evidence="5">The sequence shown here is derived from an EMBL/GenBank/DDBJ whole genome shotgun (WGS) entry which is preliminary data.</text>
</comment>
<protein>
    <submittedName>
        <fullName evidence="5">DNA-binding protein</fullName>
    </submittedName>
</protein>
<dbReference type="AlphaFoldDB" id="A0A916Y9F6"/>
<evidence type="ECO:0000256" key="3">
    <source>
        <dbReference type="SAM" id="MobiDB-lite"/>
    </source>
</evidence>
<sequence length="726" mass="79893">MTGLGLRESLSAPVVEYIPMATAAKKITLWSSRDIPFNQLVISQANVRRIKAGVSIEELAEDIARRTLLQSITVRPVRDADGAETGMFEIPAGGRRYRALELLVKQKRLAKNAPVPCVIREGGMAEEDSLAENIQRAPLHPLDQFRAFLTFREKGMSEEEIAANQFVSVSVVKQRLRLASVSPKLLDTYAADGMTLDQLMAFTVNGDHERQEQVFERLTQGYSKEPHLIRRMLTEGAVRAADKRAQFVGLEAYAEAGGVIMHDLFQGDDGGWLQDVGLLDMLVAEKLREQSEAISAEGWKWIDVAPDFPYGHTYGLRHLRGEQPALTEEEQATRDVLQAELDGLEETYADAEDLPDEVDERLGELETAISALDDRPMVFEPEEIARAGAFVSVDGSGNLRVERGYVRPEDERPIEPDVDSEVEDGVSAVAARAEHEDDHLTADIETTAEPEEDDGLKPIPDRLMTELTAHRTLALRHALGEHPDVAFLAALHALTLRAFYHYGSDTCLEFDLKSVSFGAQAPGLNDSSLASAVDGRHQAWVAALPKEPGELWEALQAFDGDSRYALFAHCVSLSVNAIYEAYNRRPRALAHADQLAQAVDLDMVAAGWEPTIDTYLGRVTKARILASVREAKGTRAGDRIEHLKKGDMAEKAQELLAGSGWLPEPLRTPGHLVTAVDDTLTVEAYQSGDREVEDTAEDGGETAMAETEPQIEDEPAEIDMHVIAAE</sequence>
<proteinExistence type="inferred from homology"/>
<dbReference type="EMBL" id="BMJJ01000012">
    <property type="protein sequence ID" value="GGD35703.1"/>
    <property type="molecule type" value="Genomic_DNA"/>
</dbReference>
<evidence type="ECO:0000313" key="5">
    <source>
        <dbReference type="EMBL" id="GGD35703.1"/>
    </source>
</evidence>
<feature type="region of interest" description="Disordered" evidence="3">
    <location>
        <begin position="690"/>
        <end position="718"/>
    </location>
</feature>
<dbReference type="GO" id="GO:0003677">
    <property type="term" value="F:DNA binding"/>
    <property type="evidence" value="ECO:0007669"/>
    <property type="project" value="UniProtKB-KW"/>
</dbReference>
<dbReference type="FunFam" id="1.10.10.2830:FF:000001">
    <property type="entry name" value="Chromosome partitioning protein ParB"/>
    <property type="match status" value="1"/>
</dbReference>
<evidence type="ECO:0000313" key="6">
    <source>
        <dbReference type="Proteomes" id="UP000613160"/>
    </source>
</evidence>
<feature type="compositionally biased region" description="Acidic residues" evidence="3">
    <location>
        <begin position="691"/>
        <end position="700"/>
    </location>
</feature>
<dbReference type="FunFam" id="3.90.1530.30:FF:000002">
    <property type="entry name" value="Chromosome partitioning protein ParB"/>
    <property type="match status" value="1"/>
</dbReference>
<gene>
    <name evidence="5" type="ORF">GCM10011335_43370</name>
</gene>
<feature type="domain" description="ParB-like N-terminal" evidence="4">
    <location>
        <begin position="33"/>
        <end position="134"/>
    </location>
</feature>
<dbReference type="PANTHER" id="PTHR33375">
    <property type="entry name" value="CHROMOSOME-PARTITIONING PROTEIN PARB-RELATED"/>
    <property type="match status" value="1"/>
</dbReference>
<dbReference type="Gene3D" id="3.90.1530.30">
    <property type="match status" value="1"/>
</dbReference>
<dbReference type="InterPro" id="IPR003115">
    <property type="entry name" value="ParB_N"/>
</dbReference>
<dbReference type="Pfam" id="PF02195">
    <property type="entry name" value="ParB_N"/>
    <property type="match status" value="1"/>
</dbReference>
<evidence type="ECO:0000256" key="2">
    <source>
        <dbReference type="SAM" id="Coils"/>
    </source>
</evidence>
<evidence type="ECO:0000256" key="1">
    <source>
        <dbReference type="ARBA" id="ARBA00006295"/>
    </source>
</evidence>
<dbReference type="Proteomes" id="UP000613160">
    <property type="component" value="Unassembled WGS sequence"/>
</dbReference>
<dbReference type="SUPFAM" id="SSF109709">
    <property type="entry name" value="KorB DNA-binding domain-like"/>
    <property type="match status" value="1"/>
</dbReference>
<dbReference type="PANTHER" id="PTHR33375:SF7">
    <property type="entry name" value="CHROMOSOME 2-PARTITIONING PROTEIN PARB-RELATED"/>
    <property type="match status" value="1"/>
</dbReference>
<dbReference type="InterPro" id="IPR036086">
    <property type="entry name" value="ParB/Sulfiredoxin_sf"/>
</dbReference>
<dbReference type="InterPro" id="IPR050336">
    <property type="entry name" value="Chromosome_partition/occlusion"/>
</dbReference>
<comment type="similarity">
    <text evidence="1">Belongs to the ParB family.</text>
</comment>
<reference evidence="5" key="1">
    <citation type="journal article" date="2014" name="Int. J. Syst. Evol. Microbiol.">
        <title>Complete genome sequence of Corynebacterium casei LMG S-19264T (=DSM 44701T), isolated from a smear-ripened cheese.</title>
        <authorList>
            <consortium name="US DOE Joint Genome Institute (JGI-PGF)"/>
            <person name="Walter F."/>
            <person name="Albersmeier A."/>
            <person name="Kalinowski J."/>
            <person name="Ruckert C."/>
        </authorList>
    </citation>
    <scope>NUCLEOTIDE SEQUENCE</scope>
    <source>
        <strain evidence="5">CGMCC 1.15493</strain>
    </source>
</reference>
<keyword evidence="6" id="KW-1185">Reference proteome</keyword>
<accession>A0A916Y9F6</accession>
<keyword evidence="2" id="KW-0175">Coiled coil</keyword>
<name>A0A916Y9F6_9HYPH</name>
<dbReference type="GO" id="GO:0005694">
    <property type="term" value="C:chromosome"/>
    <property type="evidence" value="ECO:0007669"/>
    <property type="project" value="TreeGrafter"/>
</dbReference>
<feature type="coiled-coil region" evidence="2">
    <location>
        <begin position="327"/>
        <end position="354"/>
    </location>
</feature>
<dbReference type="GO" id="GO:0007059">
    <property type="term" value="P:chromosome segregation"/>
    <property type="evidence" value="ECO:0007669"/>
    <property type="project" value="TreeGrafter"/>
</dbReference>
<dbReference type="SMART" id="SM00470">
    <property type="entry name" value="ParB"/>
    <property type="match status" value="1"/>
</dbReference>
<organism evidence="5 6">
    <name type="scientific">Aureimonas glaciei</name>
    <dbReference type="NCBI Taxonomy" id="1776957"/>
    <lineage>
        <taxon>Bacteria</taxon>
        <taxon>Pseudomonadati</taxon>
        <taxon>Pseudomonadota</taxon>
        <taxon>Alphaproteobacteria</taxon>
        <taxon>Hyphomicrobiales</taxon>
        <taxon>Aurantimonadaceae</taxon>
        <taxon>Aureimonas</taxon>
    </lineage>
</organism>
<evidence type="ECO:0000259" key="4">
    <source>
        <dbReference type="SMART" id="SM00470"/>
    </source>
</evidence>
<dbReference type="SUPFAM" id="SSF110849">
    <property type="entry name" value="ParB/Sulfiredoxin"/>
    <property type="match status" value="1"/>
</dbReference>
<dbReference type="CDD" id="cd16406">
    <property type="entry name" value="ParB_N_like"/>
    <property type="match status" value="1"/>
</dbReference>
<reference evidence="5" key="2">
    <citation type="submission" date="2020-09" db="EMBL/GenBank/DDBJ databases">
        <authorList>
            <person name="Sun Q."/>
            <person name="Zhou Y."/>
        </authorList>
    </citation>
    <scope>NUCLEOTIDE SEQUENCE</scope>
    <source>
        <strain evidence="5">CGMCC 1.15493</strain>
    </source>
</reference>
<keyword evidence="5" id="KW-0238">DNA-binding</keyword>
<dbReference type="Gene3D" id="1.10.10.2830">
    <property type="match status" value="1"/>
</dbReference>